<feature type="binding site" evidence="10">
    <location>
        <begin position="24"/>
        <end position="31"/>
    </location>
    <ligand>
        <name>ATP</name>
        <dbReference type="ChEBI" id="CHEBI:30616"/>
    </ligand>
</feature>
<proteinExistence type="inferred from homology"/>
<dbReference type="EC" id="5.6.2.4" evidence="8"/>
<evidence type="ECO:0000256" key="1">
    <source>
        <dbReference type="ARBA" id="ARBA00009922"/>
    </source>
</evidence>
<dbReference type="PANTHER" id="PTHR11070:SF3">
    <property type="entry name" value="DNA 3'-5' HELICASE"/>
    <property type="match status" value="1"/>
</dbReference>
<dbReference type="Pfam" id="PF13361">
    <property type="entry name" value="UvrD_C"/>
    <property type="match status" value="1"/>
</dbReference>
<evidence type="ECO:0000256" key="4">
    <source>
        <dbReference type="ARBA" id="ARBA00022806"/>
    </source>
</evidence>
<gene>
    <name evidence="12" type="ORF">ACFQ38_00630</name>
</gene>
<evidence type="ECO:0000256" key="5">
    <source>
        <dbReference type="ARBA" id="ARBA00022840"/>
    </source>
</evidence>
<comment type="catalytic activity">
    <reaction evidence="7">
        <text>Couples ATP hydrolysis with the unwinding of duplex DNA by translocating in the 3'-5' direction.</text>
        <dbReference type="EC" id="5.6.2.4"/>
    </reaction>
</comment>
<evidence type="ECO:0000256" key="8">
    <source>
        <dbReference type="ARBA" id="ARBA00034808"/>
    </source>
</evidence>
<dbReference type="Pfam" id="PF00580">
    <property type="entry name" value="UvrD-helicase"/>
    <property type="match status" value="1"/>
</dbReference>
<evidence type="ECO:0000256" key="7">
    <source>
        <dbReference type="ARBA" id="ARBA00034617"/>
    </source>
</evidence>
<dbReference type="Gene3D" id="3.40.50.300">
    <property type="entry name" value="P-loop containing nucleotide triphosphate hydrolases"/>
    <property type="match status" value="2"/>
</dbReference>
<keyword evidence="4 10" id="KW-0347">Helicase</keyword>
<dbReference type="PANTHER" id="PTHR11070">
    <property type="entry name" value="UVRD / RECB / PCRA DNA HELICASE FAMILY MEMBER"/>
    <property type="match status" value="1"/>
</dbReference>
<dbReference type="Gene3D" id="1.10.10.160">
    <property type="match status" value="1"/>
</dbReference>
<keyword evidence="2 10" id="KW-0547">Nucleotide-binding</keyword>
<sequence length="594" mass="68442">MNKRITISSDGKILDLNRHFKVIAGPGAGKTHWLIGHIKNVLQNASNFTANSRIACITYTAVGAEEMSKRLGANTDRVDISTIHSFLYINVVKPYVHLLVDENNERIVNVEKLDGHFENIATGGKIFQWQKEVNNLQYINNKEEIKECLESLDWILEEGSFILKPRKDYKRRVGNYSIKVEDLPVYKQLHWNEGMIHHEDVLYFSYKILEKYPMILEHLSAKYPFMFIDEFQDTSPIQAEIVKWLGSTGTVIGVIGDPAQSIYRFQGASRQDFIDFYLPNQMELEIENNRRSGTKIVNLINHLRTGDSLIQKCTRKNSANEVQIIECTGDVKQTIKHFHDLRGELRLNKDYCILTRNNNTVKIINEVEVTEVWSDFSGIDEDRERLLKALLTAYRLVKDNRNDVAIKEIIRHLKTNRKGILKAPFQKDQYISEISKRGLAVDILEFIVTEINQSLNLTLYNFYNSLNDFTKKKGFSLKNVIKSRFKDFSETILISELLNNIILPEERTSKIRTIHKAKGAEFESVLLYLTDLSDVEKIIKPQIESEKSDDSRILYVALSRAEDFLCIACPPLGSEIKKELDAINIVDTLNIHIN</sequence>
<evidence type="ECO:0000259" key="11">
    <source>
        <dbReference type="PROSITE" id="PS51198"/>
    </source>
</evidence>
<dbReference type="EMBL" id="JBHTLT010000001">
    <property type="protein sequence ID" value="MFD1203643.1"/>
    <property type="molecule type" value="Genomic_DNA"/>
</dbReference>
<accession>A0ABW3TVZ7</accession>
<evidence type="ECO:0000256" key="10">
    <source>
        <dbReference type="PROSITE-ProRule" id="PRU00560"/>
    </source>
</evidence>
<evidence type="ECO:0000256" key="3">
    <source>
        <dbReference type="ARBA" id="ARBA00022801"/>
    </source>
</evidence>
<comment type="similarity">
    <text evidence="1">Belongs to the helicase family. UvrD subfamily.</text>
</comment>
<keyword evidence="6" id="KW-0413">Isomerase</keyword>
<keyword evidence="5 10" id="KW-0067">ATP-binding</keyword>
<name>A0ABW3TVZ7_9BACL</name>
<dbReference type="Proteomes" id="UP001597231">
    <property type="component" value="Unassembled WGS sequence"/>
</dbReference>
<dbReference type="InterPro" id="IPR014016">
    <property type="entry name" value="UvrD-like_ATP-bd"/>
</dbReference>
<evidence type="ECO:0000313" key="12">
    <source>
        <dbReference type="EMBL" id="MFD1203643.1"/>
    </source>
</evidence>
<evidence type="ECO:0000256" key="9">
    <source>
        <dbReference type="ARBA" id="ARBA00048988"/>
    </source>
</evidence>
<evidence type="ECO:0000256" key="6">
    <source>
        <dbReference type="ARBA" id="ARBA00023235"/>
    </source>
</evidence>
<organism evidence="12 13">
    <name type="scientific">Sporosarcina contaminans</name>
    <dbReference type="NCBI Taxonomy" id="633403"/>
    <lineage>
        <taxon>Bacteria</taxon>
        <taxon>Bacillati</taxon>
        <taxon>Bacillota</taxon>
        <taxon>Bacilli</taxon>
        <taxon>Bacillales</taxon>
        <taxon>Caryophanaceae</taxon>
        <taxon>Sporosarcina</taxon>
    </lineage>
</organism>
<dbReference type="RefSeq" id="WP_381479515.1">
    <property type="nucleotide sequence ID" value="NZ_JBHTLT010000001.1"/>
</dbReference>
<dbReference type="InterPro" id="IPR014017">
    <property type="entry name" value="DNA_helicase_UvrD-like_C"/>
</dbReference>
<comment type="catalytic activity">
    <reaction evidence="9">
        <text>ATP + H2O = ADP + phosphate + H(+)</text>
        <dbReference type="Rhea" id="RHEA:13065"/>
        <dbReference type="ChEBI" id="CHEBI:15377"/>
        <dbReference type="ChEBI" id="CHEBI:15378"/>
        <dbReference type="ChEBI" id="CHEBI:30616"/>
        <dbReference type="ChEBI" id="CHEBI:43474"/>
        <dbReference type="ChEBI" id="CHEBI:456216"/>
        <dbReference type="EC" id="5.6.2.4"/>
    </reaction>
</comment>
<evidence type="ECO:0000313" key="13">
    <source>
        <dbReference type="Proteomes" id="UP001597231"/>
    </source>
</evidence>
<protein>
    <recommendedName>
        <fullName evidence="8">DNA 3'-5' helicase</fullName>
        <ecNumber evidence="8">5.6.2.4</ecNumber>
    </recommendedName>
</protein>
<feature type="domain" description="UvrD-like helicase ATP-binding" evidence="11">
    <location>
        <begin position="3"/>
        <end position="293"/>
    </location>
</feature>
<dbReference type="InterPro" id="IPR027417">
    <property type="entry name" value="P-loop_NTPase"/>
</dbReference>
<reference evidence="13" key="1">
    <citation type="journal article" date="2019" name="Int. J. Syst. Evol. Microbiol.">
        <title>The Global Catalogue of Microorganisms (GCM) 10K type strain sequencing project: providing services to taxonomists for standard genome sequencing and annotation.</title>
        <authorList>
            <consortium name="The Broad Institute Genomics Platform"/>
            <consortium name="The Broad Institute Genome Sequencing Center for Infectious Disease"/>
            <person name="Wu L."/>
            <person name="Ma J."/>
        </authorList>
    </citation>
    <scope>NUCLEOTIDE SEQUENCE [LARGE SCALE GENOMIC DNA]</scope>
    <source>
        <strain evidence="13">CCUG 53915</strain>
    </source>
</reference>
<dbReference type="PROSITE" id="PS51198">
    <property type="entry name" value="UVRD_HELICASE_ATP_BIND"/>
    <property type="match status" value="1"/>
</dbReference>
<comment type="caution">
    <text evidence="12">The sequence shown here is derived from an EMBL/GenBank/DDBJ whole genome shotgun (WGS) entry which is preliminary data.</text>
</comment>
<evidence type="ECO:0000256" key="2">
    <source>
        <dbReference type="ARBA" id="ARBA00022741"/>
    </source>
</evidence>
<dbReference type="SUPFAM" id="SSF52540">
    <property type="entry name" value="P-loop containing nucleoside triphosphate hydrolases"/>
    <property type="match status" value="1"/>
</dbReference>
<dbReference type="InterPro" id="IPR013986">
    <property type="entry name" value="DExx_box_DNA_helicase_dom_sf"/>
</dbReference>
<keyword evidence="3 10" id="KW-0378">Hydrolase</keyword>
<dbReference type="InterPro" id="IPR000212">
    <property type="entry name" value="DNA_helicase_UvrD/REP"/>
</dbReference>
<keyword evidence="13" id="KW-1185">Reference proteome</keyword>